<dbReference type="EMBL" id="JAUEPR010000026">
    <property type="protein sequence ID" value="KAK0474590.1"/>
    <property type="molecule type" value="Genomic_DNA"/>
</dbReference>
<evidence type="ECO:0000313" key="1">
    <source>
        <dbReference type="EMBL" id="KAK0474590.1"/>
    </source>
</evidence>
<proteinExistence type="predicted"/>
<gene>
    <name evidence="1" type="ORF">IW261DRAFT_1568596</name>
</gene>
<protein>
    <submittedName>
        <fullName evidence="1">Uncharacterized protein</fullName>
    </submittedName>
</protein>
<reference evidence="1" key="1">
    <citation type="submission" date="2023-06" db="EMBL/GenBank/DDBJ databases">
        <authorList>
            <consortium name="Lawrence Berkeley National Laboratory"/>
            <person name="Ahrendt S."/>
            <person name="Sahu N."/>
            <person name="Indic B."/>
            <person name="Wong-Bajracharya J."/>
            <person name="Merenyi Z."/>
            <person name="Ke H.-M."/>
            <person name="Monk M."/>
            <person name="Kocsube S."/>
            <person name="Drula E."/>
            <person name="Lipzen A."/>
            <person name="Balint B."/>
            <person name="Henrissat B."/>
            <person name="Andreopoulos B."/>
            <person name="Martin F.M."/>
            <person name="Harder C.B."/>
            <person name="Rigling D."/>
            <person name="Ford K.L."/>
            <person name="Foster G.D."/>
            <person name="Pangilinan J."/>
            <person name="Papanicolaou A."/>
            <person name="Barry K."/>
            <person name="LaButti K."/>
            <person name="Viragh M."/>
            <person name="Koriabine M."/>
            <person name="Yan M."/>
            <person name="Riley R."/>
            <person name="Champramary S."/>
            <person name="Plett K.L."/>
            <person name="Tsai I.J."/>
            <person name="Slot J."/>
            <person name="Sipos G."/>
            <person name="Plett J."/>
            <person name="Nagy L.G."/>
            <person name="Grigoriev I.V."/>
        </authorList>
    </citation>
    <scope>NUCLEOTIDE SEQUENCE</scope>
    <source>
        <strain evidence="1">ICMP 16352</strain>
    </source>
</reference>
<dbReference type="AlphaFoldDB" id="A0AA39NZL6"/>
<sequence length="74" mass="8280">MVQIAQDIAFPKANMFFLRTLEHIVTAAVMTFKGFCIRDPVGSLRCKATVDDFCTVSRLIQIVRFVGEESEVAP</sequence>
<comment type="caution">
    <text evidence="1">The sequence shown here is derived from an EMBL/GenBank/DDBJ whole genome shotgun (WGS) entry which is preliminary data.</text>
</comment>
<accession>A0AA39NZL6</accession>
<name>A0AA39NZL6_9AGAR</name>
<evidence type="ECO:0000313" key="2">
    <source>
        <dbReference type="Proteomes" id="UP001175227"/>
    </source>
</evidence>
<dbReference type="Proteomes" id="UP001175227">
    <property type="component" value="Unassembled WGS sequence"/>
</dbReference>
<organism evidence="1 2">
    <name type="scientific">Armillaria novae-zelandiae</name>
    <dbReference type="NCBI Taxonomy" id="153914"/>
    <lineage>
        <taxon>Eukaryota</taxon>
        <taxon>Fungi</taxon>
        <taxon>Dikarya</taxon>
        <taxon>Basidiomycota</taxon>
        <taxon>Agaricomycotina</taxon>
        <taxon>Agaricomycetes</taxon>
        <taxon>Agaricomycetidae</taxon>
        <taxon>Agaricales</taxon>
        <taxon>Marasmiineae</taxon>
        <taxon>Physalacriaceae</taxon>
        <taxon>Armillaria</taxon>
    </lineage>
</organism>
<keyword evidence="2" id="KW-1185">Reference proteome</keyword>